<comment type="caution">
    <text evidence="1">The sequence shown here is derived from an EMBL/GenBank/DDBJ whole genome shotgun (WGS) entry which is preliminary data.</text>
</comment>
<protein>
    <submittedName>
        <fullName evidence="1">Uncharacterized protein</fullName>
    </submittedName>
</protein>
<dbReference type="EMBL" id="LAZR01038937">
    <property type="protein sequence ID" value="KKL18262.1"/>
    <property type="molecule type" value="Genomic_DNA"/>
</dbReference>
<organism evidence="1">
    <name type="scientific">marine sediment metagenome</name>
    <dbReference type="NCBI Taxonomy" id="412755"/>
    <lineage>
        <taxon>unclassified sequences</taxon>
        <taxon>metagenomes</taxon>
        <taxon>ecological metagenomes</taxon>
    </lineage>
</organism>
<proteinExistence type="predicted"/>
<reference evidence="1" key="1">
    <citation type="journal article" date="2015" name="Nature">
        <title>Complex archaea that bridge the gap between prokaryotes and eukaryotes.</title>
        <authorList>
            <person name="Spang A."/>
            <person name="Saw J.H."/>
            <person name="Jorgensen S.L."/>
            <person name="Zaremba-Niedzwiedzka K."/>
            <person name="Martijn J."/>
            <person name="Lind A.E."/>
            <person name="van Eijk R."/>
            <person name="Schleper C."/>
            <person name="Guy L."/>
            <person name="Ettema T.J."/>
        </authorList>
    </citation>
    <scope>NUCLEOTIDE SEQUENCE</scope>
</reference>
<feature type="non-terminal residue" evidence="1">
    <location>
        <position position="129"/>
    </location>
</feature>
<sequence>MTFPIVLEIPRATPSKNEMRRKYRHPLAYKTLRALWSLEIGIALRPKTRMALQGYIERHRPKMRVEITCRRKKLMEPQNLPSGLAPLLDVLCIRSKTHPDGLGFIVNDTEEFLEHPTPVQEKCGSMRPV</sequence>
<gene>
    <name evidence="1" type="ORF">LCGC14_2477330</name>
</gene>
<dbReference type="AlphaFoldDB" id="A0A0F9BWH8"/>
<evidence type="ECO:0000313" key="1">
    <source>
        <dbReference type="EMBL" id="KKL18262.1"/>
    </source>
</evidence>
<name>A0A0F9BWH8_9ZZZZ</name>
<accession>A0A0F9BWH8</accession>